<evidence type="ECO:0000256" key="12">
    <source>
        <dbReference type="ARBA" id="ARBA00041260"/>
    </source>
</evidence>
<dbReference type="InterPro" id="IPR001547">
    <property type="entry name" value="Glyco_hydro_5"/>
</dbReference>
<evidence type="ECO:0000256" key="5">
    <source>
        <dbReference type="ARBA" id="ARBA00022968"/>
    </source>
</evidence>
<dbReference type="Pfam" id="PF00150">
    <property type="entry name" value="Cellulase"/>
    <property type="match status" value="1"/>
</dbReference>
<keyword evidence="2" id="KW-1003">Cell membrane</keyword>
<evidence type="ECO:0000256" key="2">
    <source>
        <dbReference type="ARBA" id="ARBA00022475"/>
    </source>
</evidence>
<dbReference type="SUPFAM" id="SSF51445">
    <property type="entry name" value="(Trans)glycosidases"/>
    <property type="match status" value="1"/>
</dbReference>
<dbReference type="Proteomes" id="UP001431693">
    <property type="component" value="Unassembled WGS sequence"/>
</dbReference>
<evidence type="ECO:0000256" key="13">
    <source>
        <dbReference type="RuleBase" id="RU361153"/>
    </source>
</evidence>
<dbReference type="PANTHER" id="PTHR31297:SF34">
    <property type="entry name" value="GLUCAN 1,3-BETA-GLUCOSIDASE 2"/>
    <property type="match status" value="1"/>
</dbReference>
<keyword evidence="4 13" id="KW-0378">Hydrolase</keyword>
<dbReference type="InterPro" id="IPR050386">
    <property type="entry name" value="Glycosyl_hydrolase_5"/>
</dbReference>
<keyword evidence="16" id="KW-1185">Reference proteome</keyword>
<keyword evidence="9 13" id="KW-0326">Glycosidase</keyword>
<evidence type="ECO:0000313" key="15">
    <source>
        <dbReference type="EMBL" id="MDJ1129882.1"/>
    </source>
</evidence>
<keyword evidence="6" id="KW-1133">Transmembrane helix</keyword>
<name>A0ABT6ZLY6_9ACTN</name>
<feature type="domain" description="Glycoside hydrolase family 5" evidence="14">
    <location>
        <begin position="58"/>
        <end position="280"/>
    </location>
</feature>
<organism evidence="15 16">
    <name type="scientific">Kribbibacterium absianum</name>
    <dbReference type="NCBI Taxonomy" id="3044210"/>
    <lineage>
        <taxon>Bacteria</taxon>
        <taxon>Bacillati</taxon>
        <taxon>Actinomycetota</taxon>
        <taxon>Coriobacteriia</taxon>
        <taxon>Coriobacteriales</taxon>
        <taxon>Kribbibacteriaceae</taxon>
        <taxon>Kribbibacterium</taxon>
    </lineage>
</organism>
<evidence type="ECO:0000256" key="10">
    <source>
        <dbReference type="ARBA" id="ARBA00023316"/>
    </source>
</evidence>
<dbReference type="Gene3D" id="3.20.20.80">
    <property type="entry name" value="Glycosidases"/>
    <property type="match status" value="1"/>
</dbReference>
<evidence type="ECO:0000256" key="3">
    <source>
        <dbReference type="ARBA" id="ARBA00022692"/>
    </source>
</evidence>
<comment type="subcellular location">
    <subcellularLocation>
        <location evidence="1">Cell membrane</location>
        <topology evidence="1">Single-pass type II membrane protein</topology>
    </subcellularLocation>
</comment>
<keyword evidence="10" id="KW-0961">Cell wall biogenesis/degradation</keyword>
<evidence type="ECO:0000256" key="1">
    <source>
        <dbReference type="ARBA" id="ARBA00004401"/>
    </source>
</evidence>
<evidence type="ECO:0000256" key="8">
    <source>
        <dbReference type="ARBA" id="ARBA00023180"/>
    </source>
</evidence>
<accession>A0ABT6ZLY6</accession>
<keyword evidence="5" id="KW-0735">Signal-anchor</keyword>
<dbReference type="InterPro" id="IPR017853">
    <property type="entry name" value="GH"/>
</dbReference>
<dbReference type="RefSeq" id="WP_283713002.1">
    <property type="nucleotide sequence ID" value="NZ_JASJEW010000002.1"/>
</dbReference>
<evidence type="ECO:0000256" key="9">
    <source>
        <dbReference type="ARBA" id="ARBA00023295"/>
    </source>
</evidence>
<dbReference type="PANTHER" id="PTHR31297">
    <property type="entry name" value="GLUCAN ENDO-1,6-BETA-GLUCOSIDASE B"/>
    <property type="match status" value="1"/>
</dbReference>
<comment type="similarity">
    <text evidence="13">Belongs to the glycosyl hydrolase 5 (cellulase A) family.</text>
</comment>
<gene>
    <name evidence="15" type="ORF">QJ043_07310</name>
</gene>
<keyword evidence="8" id="KW-0325">Glycoprotein</keyword>
<evidence type="ECO:0000313" key="16">
    <source>
        <dbReference type="Proteomes" id="UP001431693"/>
    </source>
</evidence>
<proteinExistence type="inferred from homology"/>
<comment type="caution">
    <text evidence="15">The sequence shown here is derived from an EMBL/GenBank/DDBJ whole genome shotgun (WGS) entry which is preliminary data.</text>
</comment>
<sequence length="344" mass="37793">MELGTVHGVNLCGWLVLESWVTPSLFASTGAFDEEGLRQAVGDERYAQLVDQHRERFITEQDFRGIAARGYNAVRLPVPWTAFTEKADGTPSTLDYVDQAFDWAELAGIKVLLDVVVDPDGAAKPGEQVEYIATTSRFRPRVIGASTSLAERYAGRSAFLGIEPLNEPVVQKRTGLTMSAGVPVHVLRNFYRDCYDAIRAAAGSSPVVVLSCAGRPDLWNGFMASSHYRNVWLDLHLYHYGQSVDGAGPAGARKLVERSRRDIARARRSGLPVIVGEWSSALPVSAATLTPEGLSALERVYAAAQIEAFRSTTGWFFQTWKTEAKLSAWDARVALSSFERGMFD</sequence>
<evidence type="ECO:0000256" key="6">
    <source>
        <dbReference type="ARBA" id="ARBA00022989"/>
    </source>
</evidence>
<protein>
    <recommendedName>
        <fullName evidence="12">Exo-1,3-beta-glucanase D</fullName>
    </recommendedName>
</protein>
<evidence type="ECO:0000256" key="4">
    <source>
        <dbReference type="ARBA" id="ARBA00022801"/>
    </source>
</evidence>
<keyword evidence="3" id="KW-0812">Transmembrane</keyword>
<evidence type="ECO:0000256" key="7">
    <source>
        <dbReference type="ARBA" id="ARBA00023136"/>
    </source>
</evidence>
<reference evidence="15" key="1">
    <citation type="submission" date="2023-05" db="EMBL/GenBank/DDBJ databases">
        <title>[olsenella] sp. nov., isolated from a pig farm feces dump.</title>
        <authorList>
            <person name="Chang Y.-H."/>
        </authorList>
    </citation>
    <scope>NUCLEOTIDE SEQUENCE</scope>
    <source>
        <strain evidence="15">YH-ols2217</strain>
    </source>
</reference>
<evidence type="ECO:0000256" key="11">
    <source>
        <dbReference type="ARBA" id="ARBA00037126"/>
    </source>
</evidence>
<evidence type="ECO:0000259" key="14">
    <source>
        <dbReference type="Pfam" id="PF00150"/>
    </source>
</evidence>
<dbReference type="EMBL" id="JASJEX010000003">
    <property type="protein sequence ID" value="MDJ1129882.1"/>
    <property type="molecule type" value="Genomic_DNA"/>
</dbReference>
<comment type="function">
    <text evidence="11">Glucosidase involved in the degradation of cellulosic biomass. Active on lichenan.</text>
</comment>
<keyword evidence="7" id="KW-0472">Membrane</keyword>